<accession>A0AAW2EGV0</accession>
<dbReference type="EMBL" id="JADYXP020000022">
    <property type="protein sequence ID" value="KAL0102943.1"/>
    <property type="molecule type" value="Genomic_DNA"/>
</dbReference>
<dbReference type="AlphaFoldDB" id="A0AAW2EGV0"/>
<gene>
    <name evidence="1" type="ORF">PUN28_018326</name>
</gene>
<keyword evidence="2" id="KW-1185">Reference proteome</keyword>
<reference evidence="1 2" key="1">
    <citation type="submission" date="2023-03" db="EMBL/GenBank/DDBJ databases">
        <title>High recombination rates correlate with genetic variation in Cardiocondyla obscurior ants.</title>
        <authorList>
            <person name="Errbii M."/>
        </authorList>
    </citation>
    <scope>NUCLEOTIDE SEQUENCE [LARGE SCALE GENOMIC DNA]</scope>
    <source>
        <strain evidence="1">Alpha-2009</strain>
        <tissue evidence="1">Whole body</tissue>
    </source>
</reference>
<comment type="caution">
    <text evidence="1">The sequence shown here is derived from an EMBL/GenBank/DDBJ whole genome shotgun (WGS) entry which is preliminary data.</text>
</comment>
<name>A0AAW2EGV0_9HYME</name>
<sequence>MWGGRPRNARRNNCPRPSRGLLESAKDISSVRRTCSAQRGYVVRRRRCPRAAAGKSRGRSRMLIFLLRFVIVRREILSGDRFLSSVFCHRWARTACGRVRRTCACTRSRECDALSSRAPGKRRQPSRCQKPAAPQLFSIHFAFASFLPAAIGHSEIKS</sequence>
<proteinExistence type="predicted"/>
<organism evidence="1 2">
    <name type="scientific">Cardiocondyla obscurior</name>
    <dbReference type="NCBI Taxonomy" id="286306"/>
    <lineage>
        <taxon>Eukaryota</taxon>
        <taxon>Metazoa</taxon>
        <taxon>Ecdysozoa</taxon>
        <taxon>Arthropoda</taxon>
        <taxon>Hexapoda</taxon>
        <taxon>Insecta</taxon>
        <taxon>Pterygota</taxon>
        <taxon>Neoptera</taxon>
        <taxon>Endopterygota</taxon>
        <taxon>Hymenoptera</taxon>
        <taxon>Apocrita</taxon>
        <taxon>Aculeata</taxon>
        <taxon>Formicoidea</taxon>
        <taxon>Formicidae</taxon>
        <taxon>Myrmicinae</taxon>
        <taxon>Cardiocondyla</taxon>
    </lineage>
</organism>
<evidence type="ECO:0000313" key="1">
    <source>
        <dbReference type="EMBL" id="KAL0102943.1"/>
    </source>
</evidence>
<protein>
    <submittedName>
        <fullName evidence="1">Uncharacterized protein</fullName>
    </submittedName>
</protein>
<evidence type="ECO:0000313" key="2">
    <source>
        <dbReference type="Proteomes" id="UP001430953"/>
    </source>
</evidence>
<dbReference type="Proteomes" id="UP001430953">
    <property type="component" value="Unassembled WGS sequence"/>
</dbReference>